<protein>
    <submittedName>
        <fullName evidence="2">Uncharacterized protein</fullName>
    </submittedName>
</protein>
<sequence>MEDTQSAIDSLGKSNSKFFLQISELRKENADIKAENIKLKQDKAENAKQSKIEITRLEKENDKNKLGKNIIPDHEVKDISHATVSRHESNAMEPEKLNDTIKDDSTETLDFAERVASKVIADDSSINQDQTGENTYISIQDSLSTIQARKPLKIKTENKSIKEASRNKIAVTIFCIMRT</sequence>
<evidence type="ECO:0000313" key="3">
    <source>
        <dbReference type="Proteomes" id="UP000266861"/>
    </source>
</evidence>
<proteinExistence type="predicted"/>
<evidence type="ECO:0000256" key="1">
    <source>
        <dbReference type="SAM" id="Coils"/>
    </source>
</evidence>
<dbReference type="EMBL" id="PQFF01000004">
    <property type="protein sequence ID" value="RHZ90173.1"/>
    <property type="molecule type" value="Genomic_DNA"/>
</dbReference>
<keyword evidence="3" id="KW-1185">Reference proteome</keyword>
<keyword evidence="1" id="KW-0175">Coiled coil</keyword>
<dbReference type="AlphaFoldDB" id="A0A397JZ99"/>
<organism evidence="2 3">
    <name type="scientific">Diversispora epigaea</name>
    <dbReference type="NCBI Taxonomy" id="1348612"/>
    <lineage>
        <taxon>Eukaryota</taxon>
        <taxon>Fungi</taxon>
        <taxon>Fungi incertae sedis</taxon>
        <taxon>Mucoromycota</taxon>
        <taxon>Glomeromycotina</taxon>
        <taxon>Glomeromycetes</taxon>
        <taxon>Diversisporales</taxon>
        <taxon>Diversisporaceae</taxon>
        <taxon>Diversispora</taxon>
    </lineage>
</organism>
<feature type="coiled-coil region" evidence="1">
    <location>
        <begin position="22"/>
        <end position="60"/>
    </location>
</feature>
<dbReference type="OrthoDB" id="2439285at2759"/>
<comment type="caution">
    <text evidence="2">The sequence shown here is derived from an EMBL/GenBank/DDBJ whole genome shotgun (WGS) entry which is preliminary data.</text>
</comment>
<evidence type="ECO:0000313" key="2">
    <source>
        <dbReference type="EMBL" id="RHZ90173.1"/>
    </source>
</evidence>
<name>A0A397JZ99_9GLOM</name>
<accession>A0A397JZ99</accession>
<dbReference type="STRING" id="1348612.A0A397JZ99"/>
<reference evidence="2 3" key="1">
    <citation type="submission" date="2018-08" db="EMBL/GenBank/DDBJ databases">
        <title>Genome and evolution of the arbuscular mycorrhizal fungus Diversispora epigaea (formerly Glomus versiforme) and its bacterial endosymbionts.</title>
        <authorList>
            <person name="Sun X."/>
            <person name="Fei Z."/>
            <person name="Harrison M."/>
        </authorList>
    </citation>
    <scope>NUCLEOTIDE SEQUENCE [LARGE SCALE GENOMIC DNA]</scope>
    <source>
        <strain evidence="2 3">IT104</strain>
    </source>
</reference>
<dbReference type="Proteomes" id="UP000266861">
    <property type="component" value="Unassembled WGS sequence"/>
</dbReference>
<gene>
    <name evidence="2" type="ORF">Glove_5g78</name>
</gene>